<dbReference type="EMBL" id="JADAQX010000222">
    <property type="protein sequence ID" value="KAF8821171.1"/>
    <property type="molecule type" value="Genomic_DNA"/>
</dbReference>
<evidence type="ECO:0000256" key="1">
    <source>
        <dbReference type="ARBA" id="ARBA00004397"/>
    </source>
</evidence>
<evidence type="ECO:0000256" key="8">
    <source>
        <dbReference type="SAM" id="MobiDB-lite"/>
    </source>
</evidence>
<evidence type="ECO:0000256" key="3">
    <source>
        <dbReference type="ARBA" id="ARBA00022741"/>
    </source>
</evidence>
<dbReference type="Gene3D" id="3.30.450.60">
    <property type="match status" value="1"/>
</dbReference>
<keyword evidence="4" id="KW-0256">Endoplasmic reticulum</keyword>
<dbReference type="SMART" id="SM00382">
    <property type="entry name" value="AAA"/>
    <property type="match status" value="1"/>
</dbReference>
<dbReference type="Gene3D" id="1.20.120.140">
    <property type="entry name" value="Signal recognition particle SRP54, nucleotide-binding domain"/>
    <property type="match status" value="1"/>
</dbReference>
<evidence type="ECO:0000256" key="2">
    <source>
        <dbReference type="ARBA" id="ARBA00008531"/>
    </source>
</evidence>
<dbReference type="Pfam" id="PF00448">
    <property type="entry name" value="SRP54"/>
    <property type="match status" value="1"/>
</dbReference>
<evidence type="ECO:0000313" key="11">
    <source>
        <dbReference type="Proteomes" id="UP000823046"/>
    </source>
</evidence>
<dbReference type="InterPro" id="IPR003593">
    <property type="entry name" value="AAA+_ATPase"/>
</dbReference>
<dbReference type="SUPFAM" id="SSF64356">
    <property type="entry name" value="SNARE-like"/>
    <property type="match status" value="1"/>
</dbReference>
<dbReference type="SMART" id="SM00962">
    <property type="entry name" value="SRP54"/>
    <property type="match status" value="1"/>
</dbReference>
<dbReference type="InterPro" id="IPR007222">
    <property type="entry name" value="Sig_recog_particle_rcpt_asu_N"/>
</dbReference>
<keyword evidence="3" id="KW-0547">Nucleotide-binding</keyword>
<dbReference type="Proteomes" id="UP000823046">
    <property type="component" value="Unassembled WGS sequence"/>
</dbReference>
<dbReference type="InterPro" id="IPR011012">
    <property type="entry name" value="Longin-like_dom_sf"/>
</dbReference>
<proteinExistence type="inferred from homology"/>
<evidence type="ECO:0000256" key="6">
    <source>
        <dbReference type="ARBA" id="ARBA00023136"/>
    </source>
</evidence>
<comment type="caution">
    <text evidence="10">The sequence shown here is derived from an EMBL/GenBank/DDBJ whole genome shotgun (WGS) entry which is preliminary data.</text>
</comment>
<dbReference type="CDD" id="cd14826">
    <property type="entry name" value="SR_alpha_SRX"/>
    <property type="match status" value="1"/>
</dbReference>
<keyword evidence="5" id="KW-0342">GTP-binding</keyword>
<gene>
    <name evidence="10" type="ORF">IE077_004375</name>
</gene>
<dbReference type="SUPFAM" id="SSF52540">
    <property type="entry name" value="P-loop containing nucleoside triphosphate hydrolases"/>
    <property type="match status" value="1"/>
</dbReference>
<dbReference type="InterPro" id="IPR000897">
    <property type="entry name" value="SRP54_GTPase_dom"/>
</dbReference>
<sequence length="612" mass="67703">MTMIDAFSIFTKGGVVLWSFFFIKLKENPFDRLVKTVLLEERAGELFAVLTPFNVKWKLVNELNLVFAVAYQGLQHLLYVDMLLESVKTEFLAHIGGYNKYCPYNSFPDFTEKFAKIQRKCDDSATRASRAILEQPTVAMQNSGKKGPVMKSQQSSAKKKLLVNGKTEVDSASPANEDDENNEKTTEEKIAPISESTLNANRQKLFGKFKRDVAKKWNVSESAPATKETKQAKTERIWEYKLKVTKKDMEALDFSKNKISAKEAPVNPHIYADSSEGAAVFYSEDSLSDDEVTKIPHNGLGGIFGKLTATVNSILGSKHLTKDDLDPILEEFKVSLMTKNVSGDIAEMIINSVKSSLLDQKSERFTSVRTTVKSAIYEAIQRVLSPKVSTDVLRAALEAKQKGLVYSIVFLGVNGVGKSTNLAKVCYYLKNKGGLKVMLAACDTFRSGAVEQLQHHAKCLDVFLFERGYGKDAAEIAFDALSYARSNGYDVVLIDTAGRMQDNTPLMRALAKLVMHNNPNLVLFVGEALVGNDGVDQVQKFNQCLIDMTSISQPRSIDGILLTKFDTVGDKIGAALSMVYATSQPIIFVGTGQKYPHLQKLNARSVVRLLLG</sequence>
<accession>A0ABQ7JB00</accession>
<dbReference type="InterPro" id="IPR042101">
    <property type="entry name" value="SRP54_N_sf"/>
</dbReference>
<evidence type="ECO:0000256" key="4">
    <source>
        <dbReference type="ARBA" id="ARBA00022824"/>
    </source>
</evidence>
<name>A0ABQ7JB00_9APIC</name>
<dbReference type="PANTHER" id="PTHR43134:SF1">
    <property type="entry name" value="SIGNAL RECOGNITION PARTICLE RECEPTOR SUBUNIT ALPHA"/>
    <property type="match status" value="1"/>
</dbReference>
<dbReference type="Gene3D" id="3.40.50.300">
    <property type="entry name" value="P-loop containing nucleotide triphosphate hydrolases"/>
    <property type="match status" value="1"/>
</dbReference>
<dbReference type="InterPro" id="IPR027417">
    <property type="entry name" value="P-loop_NTPase"/>
</dbReference>
<dbReference type="InterPro" id="IPR013822">
    <property type="entry name" value="Signal_recog_particl_SRP54_hlx"/>
</dbReference>
<protein>
    <submittedName>
        <fullName evidence="10">Signal recognition particle receptor alpha subunit</fullName>
    </submittedName>
</protein>
<keyword evidence="7 10" id="KW-0675">Receptor</keyword>
<feature type="region of interest" description="Disordered" evidence="8">
    <location>
        <begin position="132"/>
        <end position="196"/>
    </location>
</feature>
<comment type="similarity">
    <text evidence="2">Belongs to the GTP-binding SRP family.</text>
</comment>
<keyword evidence="11" id="KW-1185">Reference proteome</keyword>
<dbReference type="SMART" id="SM00963">
    <property type="entry name" value="SRP54_N"/>
    <property type="match status" value="1"/>
</dbReference>
<evidence type="ECO:0000313" key="10">
    <source>
        <dbReference type="EMBL" id="KAF8821171.1"/>
    </source>
</evidence>
<keyword evidence="6" id="KW-0472">Membrane</keyword>
<dbReference type="Pfam" id="PF02881">
    <property type="entry name" value="SRP54_N"/>
    <property type="match status" value="1"/>
</dbReference>
<evidence type="ECO:0000256" key="7">
    <source>
        <dbReference type="ARBA" id="ARBA00023170"/>
    </source>
</evidence>
<reference evidence="10 11" key="1">
    <citation type="journal article" date="2020" name="bioRxiv">
        <title>Metabolic contributions of an alphaproteobacterial endosymbiont in the apicomplexan Cardiosporidium cionae.</title>
        <authorList>
            <person name="Hunter E.S."/>
            <person name="Paight C.J."/>
            <person name="Lane C.E."/>
        </authorList>
    </citation>
    <scope>NUCLEOTIDE SEQUENCE [LARGE SCALE GENOMIC DNA]</scope>
    <source>
        <strain evidence="10">ESH_2018</strain>
    </source>
</reference>
<dbReference type="PROSITE" id="PS00300">
    <property type="entry name" value="SRP54"/>
    <property type="match status" value="1"/>
</dbReference>
<dbReference type="PANTHER" id="PTHR43134">
    <property type="entry name" value="SIGNAL RECOGNITION PARTICLE RECEPTOR SUBUNIT ALPHA"/>
    <property type="match status" value="1"/>
</dbReference>
<dbReference type="InterPro" id="IPR036225">
    <property type="entry name" value="SRP/SRP_N"/>
</dbReference>
<comment type="subcellular location">
    <subcellularLocation>
        <location evidence="1">Endoplasmic reticulum membrane</location>
        <topology evidence="1">Peripheral membrane protein</topology>
        <orientation evidence="1">Cytoplasmic side</orientation>
    </subcellularLocation>
</comment>
<organism evidence="10 11">
    <name type="scientific">Cardiosporidium cionae</name>
    <dbReference type="NCBI Taxonomy" id="476202"/>
    <lineage>
        <taxon>Eukaryota</taxon>
        <taxon>Sar</taxon>
        <taxon>Alveolata</taxon>
        <taxon>Apicomplexa</taxon>
        <taxon>Aconoidasida</taxon>
        <taxon>Nephromycida</taxon>
        <taxon>Cardiosporidium</taxon>
    </lineage>
</organism>
<evidence type="ECO:0000259" key="9">
    <source>
        <dbReference type="PROSITE" id="PS00300"/>
    </source>
</evidence>
<dbReference type="SUPFAM" id="SSF47364">
    <property type="entry name" value="Domain of the SRP/SRP receptor G-proteins"/>
    <property type="match status" value="1"/>
</dbReference>
<dbReference type="CDD" id="cd17876">
    <property type="entry name" value="SRalpha_C"/>
    <property type="match status" value="1"/>
</dbReference>
<dbReference type="Pfam" id="PF04086">
    <property type="entry name" value="SRP-alpha_N"/>
    <property type="match status" value="1"/>
</dbReference>
<feature type="domain" description="SRP54-type proteins GTP-binding" evidence="9">
    <location>
        <begin position="585"/>
        <end position="598"/>
    </location>
</feature>
<evidence type="ECO:0000256" key="5">
    <source>
        <dbReference type="ARBA" id="ARBA00023134"/>
    </source>
</evidence>